<proteinExistence type="predicted"/>
<reference evidence="2" key="1">
    <citation type="journal article" date="2020" name="Plant J.">
        <title>Transposons played a major role in the diversification between the closely related almond and peach genomes: results from the almond genome sequence.</title>
        <authorList>
            <person name="Alioto T."/>
            <person name="Alexiou K.G."/>
            <person name="Bardil A."/>
            <person name="Barteri F."/>
            <person name="Castanera R."/>
            <person name="Cruz F."/>
            <person name="Dhingra A."/>
            <person name="Duval H."/>
            <person name="Fernandez I Marti A."/>
            <person name="Frias L."/>
            <person name="Galan B."/>
            <person name="Garcia J.L."/>
            <person name="Howad W."/>
            <person name="Gomez-Garrido J."/>
            <person name="Gut M."/>
            <person name="Julca I."/>
            <person name="Morata J."/>
            <person name="Puigdomenech P."/>
            <person name="Ribeca P."/>
            <person name="Rubio Cabetas M.J."/>
            <person name="Vlasova A."/>
            <person name="Wirthensohn M."/>
            <person name="Garcia-Mas J."/>
            <person name="Gabaldon T."/>
            <person name="Casacuberta J.M."/>
            <person name="Arus P."/>
        </authorList>
    </citation>
    <scope>NUCLEOTIDE SEQUENCE [LARGE SCALE GENOMIC DNA]</scope>
    <source>
        <strain evidence="2">cv. Texas</strain>
    </source>
</reference>
<dbReference type="InParanoid" id="A0A5E4GCU4"/>
<name>A0A5E4GCU4_PRUDU</name>
<protein>
    <submittedName>
        <fullName evidence="1">PREDICTED: 3-hydroxyisobutyryl-CoA hydrolase 3</fullName>
    </submittedName>
</protein>
<gene>
    <name evidence="1" type="ORF">ALMOND_2B016688</name>
</gene>
<dbReference type="EMBL" id="CABIKO010000555">
    <property type="protein sequence ID" value="VVA37614.1"/>
    <property type="molecule type" value="Genomic_DNA"/>
</dbReference>
<sequence>MTIWNHMIYIGRIRDIINLNKSVAISNRIVVELTQKYFSRVASALGKDDNQLSTNDFAEGVRAVLVDKDNVLKIPSYKLAEECSFRKSMMTRDQFGLKNRALHMMFATCVTRINLKLSTSPSIQ</sequence>
<organism evidence="1 2">
    <name type="scientific">Prunus dulcis</name>
    <name type="common">Almond</name>
    <name type="synonym">Amygdalus dulcis</name>
    <dbReference type="NCBI Taxonomy" id="3755"/>
    <lineage>
        <taxon>Eukaryota</taxon>
        <taxon>Viridiplantae</taxon>
        <taxon>Streptophyta</taxon>
        <taxon>Embryophyta</taxon>
        <taxon>Tracheophyta</taxon>
        <taxon>Spermatophyta</taxon>
        <taxon>Magnoliopsida</taxon>
        <taxon>eudicotyledons</taxon>
        <taxon>Gunneridae</taxon>
        <taxon>Pentapetalae</taxon>
        <taxon>rosids</taxon>
        <taxon>fabids</taxon>
        <taxon>Rosales</taxon>
        <taxon>Rosaceae</taxon>
        <taxon>Amygdaloideae</taxon>
        <taxon>Amygdaleae</taxon>
        <taxon>Prunus</taxon>
    </lineage>
</organism>
<dbReference type="Gramene" id="VVA37614">
    <property type="protein sequence ID" value="VVA37614"/>
    <property type="gene ID" value="Prudul26B016688"/>
</dbReference>
<accession>A0A5E4GCU4</accession>
<evidence type="ECO:0000313" key="1">
    <source>
        <dbReference type="EMBL" id="VVA37614.1"/>
    </source>
</evidence>
<dbReference type="Proteomes" id="UP000327085">
    <property type="component" value="Chromosome 7"/>
</dbReference>
<dbReference type="GO" id="GO:0016787">
    <property type="term" value="F:hydrolase activity"/>
    <property type="evidence" value="ECO:0007669"/>
    <property type="project" value="UniProtKB-KW"/>
</dbReference>
<keyword evidence="1" id="KW-0378">Hydrolase</keyword>
<dbReference type="AlphaFoldDB" id="A0A5E4GCU4"/>
<evidence type="ECO:0000313" key="2">
    <source>
        <dbReference type="Proteomes" id="UP000327085"/>
    </source>
</evidence>